<dbReference type="AlphaFoldDB" id="A0A1M4L7L6"/>
<protein>
    <recommendedName>
        <fullName evidence="4">OmpA-like domain-containing protein</fullName>
    </recommendedName>
</protein>
<dbReference type="Proteomes" id="UP000184997">
    <property type="component" value="Unassembled WGS sequence"/>
</dbReference>
<evidence type="ECO:0000313" key="2">
    <source>
        <dbReference type="EMBL" id="SBV89105.1"/>
    </source>
</evidence>
<name>A0A1M4L7L6_9XANT</name>
<dbReference type="SUPFAM" id="SSF103088">
    <property type="entry name" value="OmpA-like"/>
    <property type="match status" value="1"/>
</dbReference>
<accession>A0A1M4L7L6</accession>
<evidence type="ECO:0000313" key="3">
    <source>
        <dbReference type="Proteomes" id="UP000184997"/>
    </source>
</evidence>
<proteinExistence type="predicted"/>
<sequence length="102" mass="11127">MADQKSKPTCIKSTHRRWNGASHASGRDDRIGFATPDVANRLYPTIASNDRADVVAAYLCQRGIVVKRGRGLGAARPLLGGDDTPAKVRNERVEIWLLDAGR</sequence>
<dbReference type="EMBL" id="FLUK01000246">
    <property type="protein sequence ID" value="SBV89105.1"/>
    <property type="molecule type" value="Genomic_DNA"/>
</dbReference>
<evidence type="ECO:0008006" key="4">
    <source>
        <dbReference type="Google" id="ProtNLM"/>
    </source>
</evidence>
<dbReference type="Gene3D" id="3.30.1330.60">
    <property type="entry name" value="OmpA-like domain"/>
    <property type="match status" value="1"/>
</dbReference>
<reference evidence="3" key="1">
    <citation type="submission" date="2016-07" db="EMBL/GenBank/DDBJ databases">
        <authorList>
            <person name="Florea S."/>
            <person name="Webb J.S."/>
            <person name="Jaromczyk J."/>
            <person name="Schardl C.L."/>
        </authorList>
    </citation>
    <scope>NUCLEOTIDE SEQUENCE [LARGE SCALE GENOMIC DNA]</scope>
</reference>
<feature type="region of interest" description="Disordered" evidence="1">
    <location>
        <begin position="1"/>
        <end position="30"/>
    </location>
</feature>
<evidence type="ECO:0000256" key="1">
    <source>
        <dbReference type="SAM" id="MobiDB-lite"/>
    </source>
</evidence>
<dbReference type="InterPro" id="IPR036737">
    <property type="entry name" value="OmpA-like_sf"/>
</dbReference>
<organism evidence="2 3">
    <name type="scientific">Xanthomonas graminis pv. graminis</name>
    <dbReference type="NCBI Taxonomy" id="134874"/>
    <lineage>
        <taxon>Bacteria</taxon>
        <taxon>Pseudomonadati</taxon>
        <taxon>Pseudomonadota</taxon>
        <taxon>Gammaproteobacteria</taxon>
        <taxon>Lysobacterales</taxon>
        <taxon>Lysobacteraceae</taxon>
        <taxon>Xanthomonas</taxon>
        <taxon>Xanthomonas translucens group</taxon>
        <taxon>Xanthomonas graminis</taxon>
    </lineage>
</organism>
<gene>
    <name evidence="2" type="ORF">XTGNCPPB3709_3061</name>
</gene>